<name>A0A1Y5T3C6_9RHOB</name>
<evidence type="ECO:0000256" key="1">
    <source>
        <dbReference type="ARBA" id="ARBA00022448"/>
    </source>
</evidence>
<proteinExistence type="predicted"/>
<reference evidence="8 9" key="1">
    <citation type="submission" date="2017-03" db="EMBL/GenBank/DDBJ databases">
        <authorList>
            <person name="Afonso C.L."/>
            <person name="Miller P.J."/>
            <person name="Scott M.A."/>
            <person name="Spackman E."/>
            <person name="Goraichik I."/>
            <person name="Dimitrov K.M."/>
            <person name="Suarez D.L."/>
            <person name="Swayne D.E."/>
        </authorList>
    </citation>
    <scope>NUCLEOTIDE SEQUENCE [LARGE SCALE GENOMIC DNA]</scope>
    <source>
        <strain evidence="8 9">CECT 8397</strain>
    </source>
</reference>
<keyword evidence="1" id="KW-0813">Transport</keyword>
<dbReference type="GO" id="GO:0046872">
    <property type="term" value="F:metal ion binding"/>
    <property type="evidence" value="ECO:0007669"/>
    <property type="project" value="UniProtKB-KW"/>
</dbReference>
<accession>A0A1Y5T3C6</accession>
<dbReference type="InterPro" id="IPR036909">
    <property type="entry name" value="Cyt_c-like_dom_sf"/>
</dbReference>
<keyword evidence="2 6" id="KW-0349">Heme</keyword>
<keyword evidence="4" id="KW-0249">Electron transport</keyword>
<dbReference type="Gene3D" id="1.10.760.10">
    <property type="entry name" value="Cytochrome c-like domain"/>
    <property type="match status" value="1"/>
</dbReference>
<dbReference type="PRINTS" id="PR00604">
    <property type="entry name" value="CYTCHRMECIAB"/>
</dbReference>
<dbReference type="SUPFAM" id="SSF46626">
    <property type="entry name" value="Cytochrome c"/>
    <property type="match status" value="1"/>
</dbReference>
<dbReference type="GO" id="GO:0020037">
    <property type="term" value="F:heme binding"/>
    <property type="evidence" value="ECO:0007669"/>
    <property type="project" value="InterPro"/>
</dbReference>
<evidence type="ECO:0000256" key="3">
    <source>
        <dbReference type="ARBA" id="ARBA00022723"/>
    </source>
</evidence>
<keyword evidence="3 6" id="KW-0479">Metal-binding</keyword>
<evidence type="ECO:0000256" key="4">
    <source>
        <dbReference type="ARBA" id="ARBA00022982"/>
    </source>
</evidence>
<dbReference type="EMBL" id="FWFT01000005">
    <property type="protein sequence ID" value="SLN54793.1"/>
    <property type="molecule type" value="Genomic_DNA"/>
</dbReference>
<evidence type="ECO:0000256" key="5">
    <source>
        <dbReference type="ARBA" id="ARBA00023004"/>
    </source>
</evidence>
<keyword evidence="5 6" id="KW-0408">Iron</keyword>
<dbReference type="Proteomes" id="UP000193623">
    <property type="component" value="Unassembled WGS sequence"/>
</dbReference>
<evidence type="ECO:0000256" key="2">
    <source>
        <dbReference type="ARBA" id="ARBA00022617"/>
    </source>
</evidence>
<evidence type="ECO:0000256" key="6">
    <source>
        <dbReference type="PROSITE-ProRule" id="PRU00433"/>
    </source>
</evidence>
<dbReference type="PROSITE" id="PS51007">
    <property type="entry name" value="CYTC"/>
    <property type="match status" value="1"/>
</dbReference>
<keyword evidence="9" id="KW-1185">Reference proteome</keyword>
<dbReference type="AlphaFoldDB" id="A0A1Y5T3C6"/>
<evidence type="ECO:0000313" key="9">
    <source>
        <dbReference type="Proteomes" id="UP000193623"/>
    </source>
</evidence>
<protein>
    <submittedName>
        <fullName evidence="8">Cytochrome c-552</fullName>
    </submittedName>
</protein>
<evidence type="ECO:0000259" key="7">
    <source>
        <dbReference type="PROSITE" id="PS51007"/>
    </source>
</evidence>
<dbReference type="InterPro" id="IPR009056">
    <property type="entry name" value="Cyt_c-like_dom"/>
</dbReference>
<feature type="domain" description="Cytochrome c" evidence="7">
    <location>
        <begin position="77"/>
        <end position="176"/>
    </location>
</feature>
<dbReference type="PANTHER" id="PTHR11961">
    <property type="entry name" value="CYTOCHROME C"/>
    <property type="match status" value="1"/>
</dbReference>
<dbReference type="GO" id="GO:0009055">
    <property type="term" value="F:electron transfer activity"/>
    <property type="evidence" value="ECO:0007669"/>
    <property type="project" value="InterPro"/>
</dbReference>
<sequence>MERDMFDTMTLTKALGGLCGTLLVFLLGGWVAEGIYHSGGHGHGDHAQSYTIEVASADDAAEEVDEGPAFAEVYAAASAADGESQWRACSACHALEDGVNGVGPHLYGIVGRDVAAVDGYGYSGNLIAVNDVWTAEELNAFLEKPSSYAPGTAMGYNGMRRIEDRANLIAYLATIGE</sequence>
<evidence type="ECO:0000313" key="8">
    <source>
        <dbReference type="EMBL" id="SLN54793.1"/>
    </source>
</evidence>
<dbReference type="InterPro" id="IPR002327">
    <property type="entry name" value="Cyt_c_1A/1B"/>
</dbReference>
<gene>
    <name evidence="8" type="primary">cycM</name>
    <name evidence="8" type="ORF">PSJ8397_02871</name>
</gene>
<organism evidence="8 9">
    <name type="scientific">Pseudooctadecabacter jejudonensis</name>
    <dbReference type="NCBI Taxonomy" id="1391910"/>
    <lineage>
        <taxon>Bacteria</taxon>
        <taxon>Pseudomonadati</taxon>
        <taxon>Pseudomonadota</taxon>
        <taxon>Alphaproteobacteria</taxon>
        <taxon>Rhodobacterales</taxon>
        <taxon>Paracoccaceae</taxon>
        <taxon>Pseudooctadecabacter</taxon>
    </lineage>
</organism>